<organism evidence="1 2">
    <name type="scientific">Zasmidium cellare ATCC 36951</name>
    <dbReference type="NCBI Taxonomy" id="1080233"/>
    <lineage>
        <taxon>Eukaryota</taxon>
        <taxon>Fungi</taxon>
        <taxon>Dikarya</taxon>
        <taxon>Ascomycota</taxon>
        <taxon>Pezizomycotina</taxon>
        <taxon>Dothideomycetes</taxon>
        <taxon>Dothideomycetidae</taxon>
        <taxon>Mycosphaerellales</taxon>
        <taxon>Mycosphaerellaceae</taxon>
        <taxon>Zasmidium</taxon>
    </lineage>
</organism>
<name>A0A6A6BZR5_ZASCE</name>
<dbReference type="EMBL" id="ML993628">
    <property type="protein sequence ID" value="KAF2160271.1"/>
    <property type="molecule type" value="Genomic_DNA"/>
</dbReference>
<accession>A0A6A6BZR5</accession>
<gene>
    <name evidence="1" type="ORF">M409DRAFT_29360</name>
</gene>
<dbReference type="GeneID" id="54562702"/>
<sequence>MAPETISTGLFKLPAEVRATIWRYALYQDKPIKVLAQPHQPGISRICSQFREETLPMYYHVNSFILDNLHYSCNYQHRHQSPAFCTSPTCSSKRVRPAAWIDAIGYKYLKYVTKLHITESTAEWLTAFDLRLEQNVKEGVLRHLPGSCWKAHTGDKDGDARYWYGHEAGDPLSELLQDIIDRLLEPGLSPKAIQDIARCLTTDFGMGKLMPTLSFAEIERVGRLPAREIRELMTCSDSEVRGWVSSVAEDEGRAFRTVLYTTIRHMRTRFQRLKDEA</sequence>
<dbReference type="AlphaFoldDB" id="A0A6A6BZR5"/>
<dbReference type="OrthoDB" id="62952at2759"/>
<keyword evidence="2" id="KW-1185">Reference proteome</keyword>
<reference evidence="1" key="1">
    <citation type="journal article" date="2020" name="Stud. Mycol.">
        <title>101 Dothideomycetes genomes: a test case for predicting lifestyles and emergence of pathogens.</title>
        <authorList>
            <person name="Haridas S."/>
            <person name="Albert R."/>
            <person name="Binder M."/>
            <person name="Bloem J."/>
            <person name="Labutti K."/>
            <person name="Salamov A."/>
            <person name="Andreopoulos B."/>
            <person name="Baker S."/>
            <person name="Barry K."/>
            <person name="Bills G."/>
            <person name="Bluhm B."/>
            <person name="Cannon C."/>
            <person name="Castanera R."/>
            <person name="Culley D."/>
            <person name="Daum C."/>
            <person name="Ezra D."/>
            <person name="Gonzalez J."/>
            <person name="Henrissat B."/>
            <person name="Kuo A."/>
            <person name="Liang C."/>
            <person name="Lipzen A."/>
            <person name="Lutzoni F."/>
            <person name="Magnuson J."/>
            <person name="Mondo S."/>
            <person name="Nolan M."/>
            <person name="Ohm R."/>
            <person name="Pangilinan J."/>
            <person name="Park H.-J."/>
            <person name="Ramirez L."/>
            <person name="Alfaro M."/>
            <person name="Sun H."/>
            <person name="Tritt A."/>
            <person name="Yoshinaga Y."/>
            <person name="Zwiers L.-H."/>
            <person name="Turgeon B."/>
            <person name="Goodwin S."/>
            <person name="Spatafora J."/>
            <person name="Crous P."/>
            <person name="Grigoriev I."/>
        </authorList>
    </citation>
    <scope>NUCLEOTIDE SEQUENCE</scope>
    <source>
        <strain evidence="1">ATCC 36951</strain>
    </source>
</reference>
<proteinExistence type="predicted"/>
<dbReference type="RefSeq" id="XP_033661160.1">
    <property type="nucleotide sequence ID" value="XM_033809430.1"/>
</dbReference>
<dbReference type="Proteomes" id="UP000799537">
    <property type="component" value="Unassembled WGS sequence"/>
</dbReference>
<evidence type="ECO:0000313" key="2">
    <source>
        <dbReference type="Proteomes" id="UP000799537"/>
    </source>
</evidence>
<evidence type="ECO:0008006" key="3">
    <source>
        <dbReference type="Google" id="ProtNLM"/>
    </source>
</evidence>
<evidence type="ECO:0000313" key="1">
    <source>
        <dbReference type="EMBL" id="KAF2160271.1"/>
    </source>
</evidence>
<protein>
    <recommendedName>
        <fullName evidence="3">F-box domain-containing protein</fullName>
    </recommendedName>
</protein>